<organism evidence="2 3">
    <name type="scientific">Vibrio agarilyticus</name>
    <dbReference type="NCBI Taxonomy" id="2726741"/>
    <lineage>
        <taxon>Bacteria</taxon>
        <taxon>Pseudomonadati</taxon>
        <taxon>Pseudomonadota</taxon>
        <taxon>Gammaproteobacteria</taxon>
        <taxon>Vibrionales</taxon>
        <taxon>Vibrionaceae</taxon>
        <taxon>Vibrio</taxon>
    </lineage>
</organism>
<keyword evidence="3" id="KW-1185">Reference proteome</keyword>
<dbReference type="EMBL" id="JABAIK010000017">
    <property type="protein sequence ID" value="NLS14187.1"/>
    <property type="molecule type" value="Genomic_DNA"/>
</dbReference>
<sequence length="195" mass="21644">MSREQRLSVDGLKPQFETLALSELSKGALPPLPPQASNNNSDDNDSVKSLFTLVEDSETERLSIIDKVYTHVVNLARHSDNQITTESITMVIKKLPNDQSGPLHRLVLNLLLFFIEKQTGIRAPDLGASITLKQPLPTLTPDTFLNSELSDALYQLIESKSALTAYLESPEKHVAYLCLWLILKEGITDHVIAPN</sequence>
<dbReference type="RefSeq" id="WP_168837286.1">
    <property type="nucleotide sequence ID" value="NZ_JABAIK010000017.1"/>
</dbReference>
<dbReference type="AlphaFoldDB" id="A0A7X8TSQ2"/>
<comment type="caution">
    <text evidence="2">The sequence shown here is derived from an EMBL/GenBank/DDBJ whole genome shotgun (WGS) entry which is preliminary data.</text>
</comment>
<reference evidence="2 3" key="1">
    <citation type="submission" date="2020-04" db="EMBL/GenBank/DDBJ databases">
        <title>Vibrio sp. SM6, a novel species isolated from seawater.</title>
        <authorList>
            <person name="Wang X."/>
        </authorList>
    </citation>
    <scope>NUCLEOTIDE SEQUENCE [LARGE SCALE GENOMIC DNA]</scope>
    <source>
        <strain evidence="2 3">SM6</strain>
    </source>
</reference>
<feature type="region of interest" description="Disordered" evidence="1">
    <location>
        <begin position="26"/>
        <end position="46"/>
    </location>
</feature>
<proteinExistence type="predicted"/>
<dbReference type="Proteomes" id="UP000535589">
    <property type="component" value="Unassembled WGS sequence"/>
</dbReference>
<evidence type="ECO:0000313" key="2">
    <source>
        <dbReference type="EMBL" id="NLS14187.1"/>
    </source>
</evidence>
<protein>
    <submittedName>
        <fullName evidence="2">Uncharacterized protein</fullName>
    </submittedName>
</protein>
<evidence type="ECO:0000313" key="3">
    <source>
        <dbReference type="Proteomes" id="UP000535589"/>
    </source>
</evidence>
<gene>
    <name evidence="2" type="ORF">HGP28_14950</name>
</gene>
<evidence type="ECO:0000256" key="1">
    <source>
        <dbReference type="SAM" id="MobiDB-lite"/>
    </source>
</evidence>
<name>A0A7X8TSQ2_9VIBR</name>
<accession>A0A7X8TSQ2</accession>